<organism evidence="1 2">
    <name type="scientific">Coffea canephora</name>
    <name type="common">Robusta coffee</name>
    <dbReference type="NCBI Taxonomy" id="49390"/>
    <lineage>
        <taxon>Eukaryota</taxon>
        <taxon>Viridiplantae</taxon>
        <taxon>Streptophyta</taxon>
        <taxon>Embryophyta</taxon>
        <taxon>Tracheophyta</taxon>
        <taxon>Spermatophyta</taxon>
        <taxon>Magnoliopsida</taxon>
        <taxon>eudicotyledons</taxon>
        <taxon>Gunneridae</taxon>
        <taxon>Pentapetalae</taxon>
        <taxon>asterids</taxon>
        <taxon>lamiids</taxon>
        <taxon>Gentianales</taxon>
        <taxon>Rubiaceae</taxon>
        <taxon>Ixoroideae</taxon>
        <taxon>Gardenieae complex</taxon>
        <taxon>Bertiereae - Coffeeae clade</taxon>
        <taxon>Coffeeae</taxon>
        <taxon>Coffea</taxon>
    </lineage>
</organism>
<dbReference type="Proteomes" id="UP000295252">
    <property type="component" value="Unassembled WGS sequence"/>
</dbReference>
<dbReference type="AlphaFoldDB" id="A0A068VIJ2"/>
<dbReference type="Gramene" id="CDP19493">
    <property type="protein sequence ID" value="CDP19493"/>
    <property type="gene ID" value="GSCOC_T00003161001"/>
</dbReference>
<dbReference type="InParanoid" id="A0A068VIJ2"/>
<accession>A0A068VIJ2</accession>
<evidence type="ECO:0000313" key="1">
    <source>
        <dbReference type="EMBL" id="CDP19493.1"/>
    </source>
</evidence>
<proteinExistence type="predicted"/>
<keyword evidence="2" id="KW-1185">Reference proteome</keyword>
<protein>
    <submittedName>
        <fullName evidence="1">DH200=94 genomic scaffold, scaffold_518</fullName>
    </submittedName>
</protein>
<name>A0A068VIJ2_COFCA</name>
<sequence>MARLLRNASSLGCSLFLQPLSQTYRKGLLGASTQLSYFSSKRYKKIQVRCQRKIWHSSRQCIISLHHLEKVLSCGLAALPLSNKFQLCLQVILLNWILQTTMGLAEDIISWAALDTALSSSFQS</sequence>
<dbReference type="EMBL" id="HG739602">
    <property type="protein sequence ID" value="CDP19493.1"/>
    <property type="molecule type" value="Genomic_DNA"/>
</dbReference>
<evidence type="ECO:0000313" key="2">
    <source>
        <dbReference type="Proteomes" id="UP000295252"/>
    </source>
</evidence>
<gene>
    <name evidence="1" type="ORF">GSCOC_T00003161001</name>
</gene>
<reference evidence="2" key="1">
    <citation type="journal article" date="2014" name="Science">
        <title>The coffee genome provides insight into the convergent evolution of caffeine biosynthesis.</title>
        <authorList>
            <person name="Denoeud F."/>
            <person name="Carretero-Paulet L."/>
            <person name="Dereeper A."/>
            <person name="Droc G."/>
            <person name="Guyot R."/>
            <person name="Pietrella M."/>
            <person name="Zheng C."/>
            <person name="Alberti A."/>
            <person name="Anthony F."/>
            <person name="Aprea G."/>
            <person name="Aury J.M."/>
            <person name="Bento P."/>
            <person name="Bernard M."/>
            <person name="Bocs S."/>
            <person name="Campa C."/>
            <person name="Cenci A."/>
            <person name="Combes M.C."/>
            <person name="Crouzillat D."/>
            <person name="Da Silva C."/>
            <person name="Daddiego L."/>
            <person name="De Bellis F."/>
            <person name="Dussert S."/>
            <person name="Garsmeur O."/>
            <person name="Gayraud T."/>
            <person name="Guignon V."/>
            <person name="Jahn K."/>
            <person name="Jamilloux V."/>
            <person name="Joet T."/>
            <person name="Labadie K."/>
            <person name="Lan T."/>
            <person name="Leclercq J."/>
            <person name="Lepelley M."/>
            <person name="Leroy T."/>
            <person name="Li L.T."/>
            <person name="Librado P."/>
            <person name="Lopez L."/>
            <person name="Munoz A."/>
            <person name="Noel B."/>
            <person name="Pallavicini A."/>
            <person name="Perrotta G."/>
            <person name="Poncet V."/>
            <person name="Pot D."/>
            <person name="Priyono X."/>
            <person name="Rigoreau M."/>
            <person name="Rouard M."/>
            <person name="Rozas J."/>
            <person name="Tranchant-Dubreuil C."/>
            <person name="VanBuren R."/>
            <person name="Zhang Q."/>
            <person name="Andrade A.C."/>
            <person name="Argout X."/>
            <person name="Bertrand B."/>
            <person name="de Kochko A."/>
            <person name="Graziosi G."/>
            <person name="Henry R.J."/>
            <person name="Jayarama X."/>
            <person name="Ming R."/>
            <person name="Nagai C."/>
            <person name="Rounsley S."/>
            <person name="Sankoff D."/>
            <person name="Giuliano G."/>
            <person name="Albert V.A."/>
            <person name="Wincker P."/>
            <person name="Lashermes P."/>
        </authorList>
    </citation>
    <scope>NUCLEOTIDE SEQUENCE [LARGE SCALE GENOMIC DNA]</scope>
    <source>
        <strain evidence="2">cv. DH200-94</strain>
    </source>
</reference>